<dbReference type="Gene3D" id="3.40.50.720">
    <property type="entry name" value="NAD(P)-binding Rossmann-like Domain"/>
    <property type="match status" value="1"/>
</dbReference>
<keyword evidence="2" id="KW-0444">Lipid biosynthesis</keyword>
<dbReference type="PANTHER" id="PTHR43775">
    <property type="entry name" value="FATTY ACID SYNTHASE"/>
    <property type="match status" value="1"/>
</dbReference>
<evidence type="ECO:0000256" key="1">
    <source>
        <dbReference type="ARBA" id="ARBA00022450"/>
    </source>
</evidence>
<keyword evidence="6" id="KW-0560">Oxidoreductase</keyword>
<evidence type="ECO:0000259" key="10">
    <source>
        <dbReference type="PROSITE" id="PS50075"/>
    </source>
</evidence>
<keyword evidence="8" id="KW-0275">Fatty acid biosynthesis</keyword>
<dbReference type="PROSITE" id="PS50075">
    <property type="entry name" value="CARRIER"/>
    <property type="match status" value="1"/>
</dbReference>
<evidence type="ECO:0000256" key="6">
    <source>
        <dbReference type="ARBA" id="ARBA00023002"/>
    </source>
</evidence>
<dbReference type="EMBL" id="CAJPIZ010002065">
    <property type="protein sequence ID" value="CAG2104483.1"/>
    <property type="molecule type" value="Genomic_DNA"/>
</dbReference>
<gene>
    <name evidence="11" type="ORF">OSB1V03_LOCUS4500</name>
</gene>
<dbReference type="InterPro" id="IPR050091">
    <property type="entry name" value="PKS_NRPS_Biosynth_Enz"/>
</dbReference>
<dbReference type="GO" id="GO:0004312">
    <property type="term" value="F:fatty acid synthase activity"/>
    <property type="evidence" value="ECO:0007669"/>
    <property type="project" value="TreeGrafter"/>
</dbReference>
<keyword evidence="9" id="KW-0511">Multifunctional enzyme</keyword>
<keyword evidence="3" id="KW-0597">Phosphoprotein</keyword>
<dbReference type="AlphaFoldDB" id="A0A7R9KIT9"/>
<accession>A0A7R9KIT9</accession>
<evidence type="ECO:0000313" key="12">
    <source>
        <dbReference type="Proteomes" id="UP000759131"/>
    </source>
</evidence>
<keyword evidence="12" id="KW-1185">Reference proteome</keyword>
<dbReference type="GO" id="GO:0031177">
    <property type="term" value="F:phosphopantetheine binding"/>
    <property type="evidence" value="ECO:0007669"/>
    <property type="project" value="InterPro"/>
</dbReference>
<evidence type="ECO:0000256" key="7">
    <source>
        <dbReference type="ARBA" id="ARBA00023098"/>
    </source>
</evidence>
<dbReference type="PANTHER" id="PTHR43775:SF7">
    <property type="entry name" value="FATTY ACID SYNTHASE"/>
    <property type="match status" value="1"/>
</dbReference>
<dbReference type="InterPro" id="IPR036736">
    <property type="entry name" value="ACP-like_sf"/>
</dbReference>
<evidence type="ECO:0000313" key="11">
    <source>
        <dbReference type="EMBL" id="CAD7624053.1"/>
    </source>
</evidence>
<keyword evidence="1" id="KW-0596">Phosphopantetheine</keyword>
<keyword evidence="5" id="KW-0521">NADP</keyword>
<keyword evidence="7" id="KW-0443">Lipid metabolism</keyword>
<dbReference type="SMART" id="SM00823">
    <property type="entry name" value="PKS_PP"/>
    <property type="match status" value="1"/>
</dbReference>
<evidence type="ECO:0000256" key="8">
    <source>
        <dbReference type="ARBA" id="ARBA00023160"/>
    </source>
</evidence>
<keyword evidence="4" id="KW-0276">Fatty acid metabolism</keyword>
<evidence type="ECO:0000256" key="3">
    <source>
        <dbReference type="ARBA" id="ARBA00022553"/>
    </source>
</evidence>
<evidence type="ECO:0000256" key="5">
    <source>
        <dbReference type="ARBA" id="ARBA00022857"/>
    </source>
</evidence>
<dbReference type="SUPFAM" id="SSF47336">
    <property type="entry name" value="ACP-like"/>
    <property type="match status" value="1"/>
</dbReference>
<proteinExistence type="predicted"/>
<dbReference type="Pfam" id="PF00550">
    <property type="entry name" value="PP-binding"/>
    <property type="match status" value="1"/>
</dbReference>
<dbReference type="OrthoDB" id="329835at2759"/>
<dbReference type="GO" id="GO:0006633">
    <property type="term" value="P:fatty acid biosynthetic process"/>
    <property type="evidence" value="ECO:0007669"/>
    <property type="project" value="UniProtKB-KW"/>
</dbReference>
<dbReference type="Gene3D" id="1.10.1200.10">
    <property type="entry name" value="ACP-like"/>
    <property type="match status" value="1"/>
</dbReference>
<sequence>MVSALNPAIEAECRQLVADAGLRAPVGGIFCLPPTPESKTDATVRQLCPQLRYFMFFLAADREISSERLCERRRADSLPALAIQWSAAANDRRPIRSCLEVLNHFLRATDETVLSVTLKPPEPMGTIAAADGQTLAATAPAGNDRDVVSVIADILGVKDVSKMNASSKLPDLGMDSLMVVTVKQALEERFSVSLELKQLQTLTIDEMVAIVRS</sequence>
<name>A0A7R9KIT9_9ACAR</name>
<feature type="domain" description="Carrier" evidence="10">
    <location>
        <begin position="141"/>
        <end position="213"/>
    </location>
</feature>
<dbReference type="InterPro" id="IPR020806">
    <property type="entry name" value="PKS_PP-bd"/>
</dbReference>
<evidence type="ECO:0000256" key="4">
    <source>
        <dbReference type="ARBA" id="ARBA00022832"/>
    </source>
</evidence>
<reference evidence="11" key="1">
    <citation type="submission" date="2020-11" db="EMBL/GenBank/DDBJ databases">
        <authorList>
            <person name="Tran Van P."/>
        </authorList>
    </citation>
    <scope>NUCLEOTIDE SEQUENCE</scope>
</reference>
<evidence type="ECO:0000256" key="9">
    <source>
        <dbReference type="ARBA" id="ARBA00023268"/>
    </source>
</evidence>
<dbReference type="Proteomes" id="UP000759131">
    <property type="component" value="Unassembled WGS sequence"/>
</dbReference>
<protein>
    <recommendedName>
        <fullName evidence="10">Carrier domain-containing protein</fullName>
    </recommendedName>
</protein>
<evidence type="ECO:0000256" key="2">
    <source>
        <dbReference type="ARBA" id="ARBA00022516"/>
    </source>
</evidence>
<dbReference type="GO" id="GO:0016491">
    <property type="term" value="F:oxidoreductase activity"/>
    <property type="evidence" value="ECO:0007669"/>
    <property type="project" value="UniProtKB-KW"/>
</dbReference>
<dbReference type="InterPro" id="IPR009081">
    <property type="entry name" value="PP-bd_ACP"/>
</dbReference>
<organism evidence="11">
    <name type="scientific">Medioppia subpectinata</name>
    <dbReference type="NCBI Taxonomy" id="1979941"/>
    <lineage>
        <taxon>Eukaryota</taxon>
        <taxon>Metazoa</taxon>
        <taxon>Ecdysozoa</taxon>
        <taxon>Arthropoda</taxon>
        <taxon>Chelicerata</taxon>
        <taxon>Arachnida</taxon>
        <taxon>Acari</taxon>
        <taxon>Acariformes</taxon>
        <taxon>Sarcoptiformes</taxon>
        <taxon>Oribatida</taxon>
        <taxon>Brachypylina</taxon>
        <taxon>Oppioidea</taxon>
        <taxon>Oppiidae</taxon>
        <taxon>Medioppia</taxon>
    </lineage>
</organism>
<dbReference type="EMBL" id="OC856640">
    <property type="protein sequence ID" value="CAD7624053.1"/>
    <property type="molecule type" value="Genomic_DNA"/>
</dbReference>